<dbReference type="EMBL" id="SNRW01043820">
    <property type="protein sequence ID" value="KAA6326593.1"/>
    <property type="molecule type" value="Genomic_DNA"/>
</dbReference>
<feature type="region of interest" description="Disordered" evidence="1">
    <location>
        <begin position="1"/>
        <end position="24"/>
    </location>
</feature>
<accession>A0A5J4R1N5</accession>
<proteinExistence type="predicted"/>
<evidence type="ECO:0000313" key="3">
    <source>
        <dbReference type="Proteomes" id="UP000324800"/>
    </source>
</evidence>
<sequence length="66" mass="7527">MQSSSTNKQGPNKEPMTHNEATEQILTLTRIQAELQESVQTKAQLLQAEFSEDDLDMRSGDTKRKY</sequence>
<reference evidence="2 3" key="1">
    <citation type="submission" date="2019-03" db="EMBL/GenBank/DDBJ databases">
        <title>Single cell metagenomics reveals metabolic interactions within the superorganism composed of flagellate Streblomastix strix and complex community of Bacteroidetes bacteria on its surface.</title>
        <authorList>
            <person name="Treitli S.C."/>
            <person name="Kolisko M."/>
            <person name="Husnik F."/>
            <person name="Keeling P."/>
            <person name="Hampl V."/>
        </authorList>
    </citation>
    <scope>NUCLEOTIDE SEQUENCE [LARGE SCALE GENOMIC DNA]</scope>
    <source>
        <strain evidence="2">ST1C</strain>
    </source>
</reference>
<evidence type="ECO:0000313" key="2">
    <source>
        <dbReference type="EMBL" id="KAA6326593.1"/>
    </source>
</evidence>
<gene>
    <name evidence="2" type="ORF">EZS28_053930</name>
</gene>
<feature type="compositionally biased region" description="Polar residues" evidence="1">
    <location>
        <begin position="1"/>
        <end position="10"/>
    </location>
</feature>
<evidence type="ECO:0000256" key="1">
    <source>
        <dbReference type="SAM" id="MobiDB-lite"/>
    </source>
</evidence>
<dbReference type="Proteomes" id="UP000324800">
    <property type="component" value="Unassembled WGS sequence"/>
</dbReference>
<protein>
    <submittedName>
        <fullName evidence="2">Uncharacterized protein</fullName>
    </submittedName>
</protein>
<name>A0A5J4R1N5_9EUKA</name>
<organism evidence="2 3">
    <name type="scientific">Streblomastix strix</name>
    <dbReference type="NCBI Taxonomy" id="222440"/>
    <lineage>
        <taxon>Eukaryota</taxon>
        <taxon>Metamonada</taxon>
        <taxon>Preaxostyla</taxon>
        <taxon>Oxymonadida</taxon>
        <taxon>Streblomastigidae</taxon>
        <taxon>Streblomastix</taxon>
    </lineage>
</organism>
<comment type="caution">
    <text evidence="2">The sequence shown here is derived from an EMBL/GenBank/DDBJ whole genome shotgun (WGS) entry which is preliminary data.</text>
</comment>
<dbReference type="AlphaFoldDB" id="A0A5J4R1N5"/>